<dbReference type="PANTHER" id="PTHR31126">
    <property type="entry name" value="TYROSINE-PROTEIN PHOSPHATASE"/>
    <property type="match status" value="1"/>
</dbReference>
<dbReference type="GO" id="GO:0004725">
    <property type="term" value="F:protein tyrosine phosphatase activity"/>
    <property type="evidence" value="ECO:0007669"/>
    <property type="project" value="UniProtKB-EC"/>
</dbReference>
<dbReference type="InterPro" id="IPR026893">
    <property type="entry name" value="Tyr/Ser_Pase_IphP-type"/>
</dbReference>
<sequence length="247" mass="26670">MLTYERLIALDGASNVRDLGGYPTTTGGLTRWRSILRGDALHALSMTDINVLVDHGLTTVIDLRNPHEIAEQPNPFMDHEQVRYANIPLFSALGPVEMIAGQSANFDMGERYCQALDDCQPAIAKVLTAIARAAEGIVLFHCTAGKDRTGVIAALMLANAGVDETVIIEDYALTGSISGRLLAELRVRAVARGMPVDRVDLVLASAPHSMAQTLKHLARRYGGIGAYLTGIGLSQQEITSLEQRLCF</sequence>
<proteinExistence type="inferred from homology"/>
<dbReference type="EC" id="3.1.3.48" evidence="3"/>
<keyword evidence="3" id="KW-0378">Hydrolase</keyword>
<keyword evidence="4" id="KW-1185">Reference proteome</keyword>
<dbReference type="Gene3D" id="3.90.190.10">
    <property type="entry name" value="Protein tyrosine phosphatase superfamily"/>
    <property type="match status" value="1"/>
</dbReference>
<comment type="similarity">
    <text evidence="1">Belongs to the protein-tyrosine phosphatase family.</text>
</comment>
<organism evidence="3 4">
    <name type="scientific">Rhizobium viscosum</name>
    <name type="common">Arthrobacter viscosus</name>
    <dbReference type="NCBI Taxonomy" id="1673"/>
    <lineage>
        <taxon>Bacteria</taxon>
        <taxon>Pseudomonadati</taxon>
        <taxon>Pseudomonadota</taxon>
        <taxon>Alphaproteobacteria</taxon>
        <taxon>Hyphomicrobiales</taxon>
        <taxon>Rhizobiaceae</taxon>
        <taxon>Rhizobium/Agrobacterium group</taxon>
        <taxon>Rhizobium</taxon>
    </lineage>
</organism>
<comment type="caution">
    <text evidence="3">The sequence shown here is derived from an EMBL/GenBank/DDBJ whole genome shotgun (WGS) entry which is preliminary data.</text>
</comment>
<dbReference type="PANTHER" id="PTHR31126:SF1">
    <property type="entry name" value="TYROSINE SPECIFIC PROTEIN PHOSPHATASES DOMAIN-CONTAINING PROTEIN"/>
    <property type="match status" value="1"/>
</dbReference>
<accession>A0ABR9IVQ7</accession>
<dbReference type="RefSeq" id="WP_192731055.1">
    <property type="nucleotide sequence ID" value="NZ_BAAAVL010000012.1"/>
</dbReference>
<dbReference type="PROSITE" id="PS00383">
    <property type="entry name" value="TYR_PHOSPHATASE_1"/>
    <property type="match status" value="1"/>
</dbReference>
<dbReference type="InterPro" id="IPR029021">
    <property type="entry name" value="Prot-tyrosine_phosphatase-like"/>
</dbReference>
<evidence type="ECO:0000313" key="4">
    <source>
        <dbReference type="Proteomes" id="UP000620262"/>
    </source>
</evidence>
<dbReference type="EMBL" id="JADBEC010000002">
    <property type="protein sequence ID" value="MBE1507302.1"/>
    <property type="molecule type" value="Genomic_DNA"/>
</dbReference>
<dbReference type="PROSITE" id="PS50056">
    <property type="entry name" value="TYR_PHOSPHATASE_2"/>
    <property type="match status" value="1"/>
</dbReference>
<protein>
    <submittedName>
        <fullName evidence="3">Protein-tyrosine phosphatase</fullName>
        <ecNumber evidence="3">3.1.3.48</ecNumber>
    </submittedName>
</protein>
<dbReference type="InterPro" id="IPR016130">
    <property type="entry name" value="Tyr_Pase_AS"/>
</dbReference>
<dbReference type="InterPro" id="IPR000387">
    <property type="entry name" value="Tyr_Pase_dom"/>
</dbReference>
<evidence type="ECO:0000313" key="3">
    <source>
        <dbReference type="EMBL" id="MBE1507302.1"/>
    </source>
</evidence>
<gene>
    <name evidence="3" type="ORF">H4W29_004547</name>
</gene>
<evidence type="ECO:0000259" key="2">
    <source>
        <dbReference type="PROSITE" id="PS50056"/>
    </source>
</evidence>
<name>A0ABR9IVQ7_RHIVS</name>
<dbReference type="SUPFAM" id="SSF52799">
    <property type="entry name" value="(Phosphotyrosine protein) phosphatases II"/>
    <property type="match status" value="1"/>
</dbReference>
<feature type="domain" description="Tyrosine specific protein phosphatases" evidence="2">
    <location>
        <begin position="110"/>
        <end position="163"/>
    </location>
</feature>
<dbReference type="Proteomes" id="UP000620262">
    <property type="component" value="Unassembled WGS sequence"/>
</dbReference>
<dbReference type="Pfam" id="PF13350">
    <property type="entry name" value="Y_phosphatase3"/>
    <property type="match status" value="1"/>
</dbReference>
<evidence type="ECO:0000256" key="1">
    <source>
        <dbReference type="ARBA" id="ARBA00009580"/>
    </source>
</evidence>
<reference evidence="3 4" key="1">
    <citation type="submission" date="2020-10" db="EMBL/GenBank/DDBJ databases">
        <title>Sequencing the genomes of 1000 actinobacteria strains.</title>
        <authorList>
            <person name="Klenk H.-P."/>
        </authorList>
    </citation>
    <scope>NUCLEOTIDE SEQUENCE [LARGE SCALE GENOMIC DNA]</scope>
    <source>
        <strain evidence="3 4">DSM 7307</strain>
    </source>
</reference>